<keyword evidence="3" id="KW-1185">Reference proteome</keyword>
<feature type="transmembrane region" description="Helical" evidence="1">
    <location>
        <begin position="12"/>
        <end position="36"/>
    </location>
</feature>
<comment type="caution">
    <text evidence="2">The sequence shown here is derived from an EMBL/GenBank/DDBJ whole genome shotgun (WGS) entry which is preliminary data.</text>
</comment>
<sequence length="155" mass="16565">MSHFSGNKNIFPCVLGGVAVGAVFGAVAAVGLAHVWSPAACKKKKPTVGPCDSSGLWDDSQFSHPPEDGVPAGFTMRDKGFNTFLEKWEPGDYEPPHSHPGDDATILIEGTMEIQFFTKSADGKLTKDGDVVTLVAGQTGFIKGSRIHDARYKTR</sequence>
<dbReference type="InterPro" id="IPR011051">
    <property type="entry name" value="RmlC_Cupin_sf"/>
</dbReference>
<protein>
    <submittedName>
        <fullName evidence="2">Uncharacterized protein</fullName>
    </submittedName>
</protein>
<dbReference type="InterPro" id="IPR014710">
    <property type="entry name" value="RmlC-like_jellyroll"/>
</dbReference>
<evidence type="ECO:0000256" key="1">
    <source>
        <dbReference type="SAM" id="Phobius"/>
    </source>
</evidence>
<evidence type="ECO:0000313" key="2">
    <source>
        <dbReference type="EMBL" id="GMH70803.1"/>
    </source>
</evidence>
<dbReference type="SUPFAM" id="SSF51182">
    <property type="entry name" value="RmlC-like cupins"/>
    <property type="match status" value="1"/>
</dbReference>
<dbReference type="Proteomes" id="UP001165082">
    <property type="component" value="Unassembled WGS sequence"/>
</dbReference>
<name>A0A9W7E9U1_9STRA</name>
<dbReference type="AlphaFoldDB" id="A0A9W7E9U1"/>
<reference evidence="2" key="1">
    <citation type="submission" date="2022-07" db="EMBL/GenBank/DDBJ databases">
        <title>Genome analysis of Parmales, a sister group of diatoms, reveals the evolutionary specialization of diatoms from phago-mixotrophs to photoautotrophs.</title>
        <authorList>
            <person name="Ban H."/>
            <person name="Sato S."/>
            <person name="Yoshikawa S."/>
            <person name="Kazumasa Y."/>
            <person name="Nakamura Y."/>
            <person name="Ichinomiya M."/>
            <person name="Saitoh K."/>
            <person name="Sato N."/>
            <person name="Blanc-Mathieu R."/>
            <person name="Endo H."/>
            <person name="Kuwata A."/>
            <person name="Ogata H."/>
        </authorList>
    </citation>
    <scope>NUCLEOTIDE SEQUENCE</scope>
</reference>
<accession>A0A9W7E9U1</accession>
<proteinExistence type="predicted"/>
<evidence type="ECO:0000313" key="3">
    <source>
        <dbReference type="Proteomes" id="UP001165082"/>
    </source>
</evidence>
<dbReference type="Gene3D" id="2.60.120.10">
    <property type="entry name" value="Jelly Rolls"/>
    <property type="match status" value="1"/>
</dbReference>
<keyword evidence="1" id="KW-0812">Transmembrane</keyword>
<keyword evidence="1" id="KW-0472">Membrane</keyword>
<keyword evidence="1" id="KW-1133">Transmembrane helix</keyword>
<feature type="non-terminal residue" evidence="2">
    <location>
        <position position="155"/>
    </location>
</feature>
<organism evidence="2 3">
    <name type="scientific">Triparma retinervis</name>
    <dbReference type="NCBI Taxonomy" id="2557542"/>
    <lineage>
        <taxon>Eukaryota</taxon>
        <taxon>Sar</taxon>
        <taxon>Stramenopiles</taxon>
        <taxon>Ochrophyta</taxon>
        <taxon>Bolidophyceae</taxon>
        <taxon>Parmales</taxon>
        <taxon>Triparmaceae</taxon>
        <taxon>Triparma</taxon>
    </lineage>
</organism>
<gene>
    <name evidence="2" type="ORF">TrRE_jg8529</name>
</gene>
<dbReference type="EMBL" id="BRXZ01002817">
    <property type="protein sequence ID" value="GMH70803.1"/>
    <property type="molecule type" value="Genomic_DNA"/>
</dbReference>
<dbReference type="OrthoDB" id="189601at2759"/>